<evidence type="ECO:0000256" key="4">
    <source>
        <dbReference type="ARBA" id="ARBA00013266"/>
    </source>
</evidence>
<dbReference type="NCBIfam" id="TIGR01172">
    <property type="entry name" value="cysE"/>
    <property type="match status" value="1"/>
</dbReference>
<comment type="catalytic activity">
    <reaction evidence="12 13">
        <text>L-serine + acetyl-CoA = O-acetyl-L-serine + CoA</text>
        <dbReference type="Rhea" id="RHEA:24560"/>
        <dbReference type="ChEBI" id="CHEBI:33384"/>
        <dbReference type="ChEBI" id="CHEBI:57287"/>
        <dbReference type="ChEBI" id="CHEBI:57288"/>
        <dbReference type="ChEBI" id="CHEBI:58340"/>
        <dbReference type="EC" id="2.3.1.30"/>
    </reaction>
</comment>
<dbReference type="PROSITE" id="PS00101">
    <property type="entry name" value="HEXAPEP_TRANSFERASES"/>
    <property type="match status" value="1"/>
</dbReference>
<keyword evidence="6" id="KW-0963">Cytoplasm</keyword>
<dbReference type="GO" id="GO:0031470">
    <property type="term" value="C:carboxysome"/>
    <property type="evidence" value="ECO:0007669"/>
    <property type="project" value="UniProtKB-ARBA"/>
</dbReference>
<evidence type="ECO:0000256" key="14">
    <source>
        <dbReference type="SAM" id="Coils"/>
    </source>
</evidence>
<dbReference type="Gene3D" id="1.10.3130.10">
    <property type="entry name" value="serine acetyltransferase, domain 1"/>
    <property type="match status" value="1"/>
</dbReference>
<name>A0A9E9CA25_9CYAN</name>
<evidence type="ECO:0000256" key="2">
    <source>
        <dbReference type="ARBA" id="ARBA00004876"/>
    </source>
</evidence>
<keyword evidence="14" id="KW-0175">Coiled coil</keyword>
<dbReference type="InterPro" id="IPR018357">
    <property type="entry name" value="Hexapep_transf_CS"/>
</dbReference>
<sequence>MLQFCDRLLTQSILLLQQRLTAIPLFEDFQMIFERDPATRNWLEAVCCYPGLHAILCYRFAHWLHLHNVFFFPRLISHLARLFTGIEIHPAAVLGKGIVIDHGIGVVIGETAIVGDYTLIYQGVTLGGTGKESGKRHPTVGNHVIIGAGAKVLGNIHIGSYARIGAGSIVLRDVPAYCTAVGVPGRNLCQTNPQDSTKSQTHCLEHNQLPDPDATALHRIVHRIEQLEQQVQALKQQSLEFSRNPINATVS</sequence>
<evidence type="ECO:0000256" key="10">
    <source>
        <dbReference type="ARBA" id="ARBA00023192"/>
    </source>
</evidence>
<evidence type="ECO:0000256" key="1">
    <source>
        <dbReference type="ARBA" id="ARBA00004496"/>
    </source>
</evidence>
<dbReference type="InterPro" id="IPR001451">
    <property type="entry name" value="Hexapep"/>
</dbReference>
<keyword evidence="7" id="KW-0028">Amino-acid biosynthesis</keyword>
<gene>
    <name evidence="15" type="primary">cysE</name>
    <name evidence="15" type="ORF">OXH18_14615</name>
</gene>
<evidence type="ECO:0000256" key="5">
    <source>
        <dbReference type="ARBA" id="ARBA00018522"/>
    </source>
</evidence>
<keyword evidence="11 13" id="KW-0012">Acyltransferase</keyword>
<dbReference type="GO" id="GO:0005737">
    <property type="term" value="C:cytoplasm"/>
    <property type="evidence" value="ECO:0007669"/>
    <property type="project" value="UniProtKB-SubCell"/>
</dbReference>
<keyword evidence="8 13" id="KW-0808">Transferase</keyword>
<dbReference type="GO" id="GO:0006535">
    <property type="term" value="P:cysteine biosynthetic process from serine"/>
    <property type="evidence" value="ECO:0007669"/>
    <property type="project" value="InterPro"/>
</dbReference>
<dbReference type="GO" id="GO:0009001">
    <property type="term" value="F:serine O-acetyltransferase activity"/>
    <property type="evidence" value="ECO:0007669"/>
    <property type="project" value="UniProtKB-EC"/>
</dbReference>
<dbReference type="AlphaFoldDB" id="A0A9E9CA25"/>
<dbReference type="GO" id="GO:0043886">
    <property type="term" value="F:structural constituent of carboxysome shell"/>
    <property type="evidence" value="ECO:0007669"/>
    <property type="project" value="UniProtKB-ARBA"/>
</dbReference>
<keyword evidence="9" id="KW-0677">Repeat</keyword>
<keyword evidence="10" id="KW-0198">Cysteine biosynthesis</keyword>
<dbReference type="RefSeq" id="WP_268607830.1">
    <property type="nucleotide sequence ID" value="NZ_CP113797.1"/>
</dbReference>
<proteinExistence type="inferred from homology"/>
<dbReference type="KEGG" id="tsin:OXH18_14615"/>
<dbReference type="FunFam" id="2.160.10.10:FF:000007">
    <property type="entry name" value="Serine acetyltransferase"/>
    <property type="match status" value="1"/>
</dbReference>
<feature type="coiled-coil region" evidence="14">
    <location>
        <begin position="217"/>
        <end position="244"/>
    </location>
</feature>
<dbReference type="EC" id="2.3.1.30" evidence="4 13"/>
<dbReference type="InterPro" id="IPR053376">
    <property type="entry name" value="Serine_acetyltransferase"/>
</dbReference>
<evidence type="ECO:0000256" key="9">
    <source>
        <dbReference type="ARBA" id="ARBA00022737"/>
    </source>
</evidence>
<evidence type="ECO:0000313" key="15">
    <source>
        <dbReference type="EMBL" id="WAL58415.1"/>
    </source>
</evidence>
<dbReference type="InterPro" id="IPR045304">
    <property type="entry name" value="LbH_SAT"/>
</dbReference>
<dbReference type="InterPro" id="IPR011004">
    <property type="entry name" value="Trimer_LpxA-like_sf"/>
</dbReference>
<dbReference type="NCBIfam" id="NF041874">
    <property type="entry name" value="EPS_EpsC"/>
    <property type="match status" value="1"/>
</dbReference>
<comment type="pathway">
    <text evidence="2">Amino-acid biosynthesis; L-cysteine biosynthesis; L-cysteine from L-serine: step 1/2.</text>
</comment>
<evidence type="ECO:0000256" key="13">
    <source>
        <dbReference type="PIRNR" id="PIRNR000441"/>
    </source>
</evidence>
<dbReference type="Gene3D" id="2.160.10.10">
    <property type="entry name" value="Hexapeptide repeat proteins"/>
    <property type="match status" value="1"/>
</dbReference>
<dbReference type="PIRSF" id="PIRSF000441">
    <property type="entry name" value="CysE"/>
    <property type="match status" value="1"/>
</dbReference>
<evidence type="ECO:0000256" key="11">
    <source>
        <dbReference type="ARBA" id="ARBA00023315"/>
    </source>
</evidence>
<reference evidence="15" key="1">
    <citation type="submission" date="2022-12" db="EMBL/GenBank/DDBJ databases">
        <title>Polyphasic identification of a Novel Hot-Spring Cyanobacterium Ocullathermofonsia sinensis gen nov. sp. nov. and Genomic Insights on its Adaptations to the Thermal Habitat.</title>
        <authorList>
            <person name="Daroch M."/>
            <person name="Tang J."/>
            <person name="Jiang Y."/>
        </authorList>
    </citation>
    <scope>NUCLEOTIDE SEQUENCE</scope>
    <source>
        <strain evidence="15">PKUAC-SCTA174</strain>
    </source>
</reference>
<dbReference type="FunFam" id="1.10.3130.10:FF:000003">
    <property type="entry name" value="Serine acetyltransferase"/>
    <property type="match status" value="1"/>
</dbReference>
<evidence type="ECO:0000256" key="3">
    <source>
        <dbReference type="ARBA" id="ARBA00007274"/>
    </source>
</evidence>
<comment type="subcellular location">
    <subcellularLocation>
        <location evidence="1">Cytoplasm</location>
    </subcellularLocation>
</comment>
<dbReference type="InterPro" id="IPR042122">
    <property type="entry name" value="Ser_AcTrfase_N_sf"/>
</dbReference>
<dbReference type="InterPro" id="IPR005881">
    <property type="entry name" value="Ser_O-AcTrfase"/>
</dbReference>
<evidence type="ECO:0000256" key="6">
    <source>
        <dbReference type="ARBA" id="ARBA00022490"/>
    </source>
</evidence>
<keyword evidence="16" id="KW-1185">Reference proteome</keyword>
<dbReference type="CDD" id="cd03354">
    <property type="entry name" value="LbH_SAT"/>
    <property type="match status" value="1"/>
</dbReference>
<evidence type="ECO:0000313" key="16">
    <source>
        <dbReference type="Proteomes" id="UP001163152"/>
    </source>
</evidence>
<evidence type="ECO:0000256" key="8">
    <source>
        <dbReference type="ARBA" id="ARBA00022679"/>
    </source>
</evidence>
<dbReference type="Proteomes" id="UP001163152">
    <property type="component" value="Chromosome"/>
</dbReference>
<protein>
    <recommendedName>
        <fullName evidence="5 13">Serine acetyltransferase</fullName>
        <ecNumber evidence="4 13">2.3.1.30</ecNumber>
    </recommendedName>
</protein>
<accession>A0A9E9CA25</accession>
<dbReference type="EMBL" id="CP113797">
    <property type="protein sequence ID" value="WAL58415.1"/>
    <property type="molecule type" value="Genomic_DNA"/>
</dbReference>
<dbReference type="SUPFAM" id="SSF51161">
    <property type="entry name" value="Trimeric LpxA-like enzymes"/>
    <property type="match status" value="1"/>
</dbReference>
<evidence type="ECO:0000256" key="12">
    <source>
        <dbReference type="ARBA" id="ARBA00049486"/>
    </source>
</evidence>
<dbReference type="Pfam" id="PF00132">
    <property type="entry name" value="Hexapep"/>
    <property type="match status" value="1"/>
</dbReference>
<dbReference type="PANTHER" id="PTHR42811">
    <property type="entry name" value="SERINE ACETYLTRANSFERASE"/>
    <property type="match status" value="1"/>
</dbReference>
<comment type="similarity">
    <text evidence="3 13">Belongs to the transferase hexapeptide repeat family.</text>
</comment>
<organism evidence="15 16">
    <name type="scientific">Thermocoleostomius sinensis A174</name>
    <dbReference type="NCBI Taxonomy" id="2016057"/>
    <lineage>
        <taxon>Bacteria</taxon>
        <taxon>Bacillati</taxon>
        <taxon>Cyanobacteriota</taxon>
        <taxon>Cyanophyceae</taxon>
        <taxon>Oculatellales</taxon>
        <taxon>Oculatellaceae</taxon>
        <taxon>Thermocoleostomius</taxon>
    </lineage>
</organism>
<evidence type="ECO:0000256" key="7">
    <source>
        <dbReference type="ARBA" id="ARBA00022605"/>
    </source>
</evidence>